<dbReference type="OMA" id="PKICFST"/>
<name>R7U193_CAPTE</name>
<dbReference type="EMBL" id="AMQN01039005">
    <property type="status" value="NOT_ANNOTATED_CDS"/>
    <property type="molecule type" value="Genomic_DNA"/>
</dbReference>
<dbReference type="EMBL" id="KB309682">
    <property type="protein sequence ID" value="ELT93648.1"/>
    <property type="molecule type" value="Genomic_DNA"/>
</dbReference>
<evidence type="ECO:0000313" key="4">
    <source>
        <dbReference type="EnsemblMetazoa" id="CapteP41002"/>
    </source>
</evidence>
<evidence type="ECO:0000313" key="5">
    <source>
        <dbReference type="Proteomes" id="UP000014760"/>
    </source>
</evidence>
<dbReference type="EMBL" id="AMQN01029675">
    <property type="status" value="NOT_ANNOTATED_CDS"/>
    <property type="molecule type" value="Genomic_DNA"/>
</dbReference>
<reference evidence="4" key="3">
    <citation type="submission" date="2015-06" db="UniProtKB">
        <authorList>
            <consortium name="EnsemblMetazoa"/>
        </authorList>
    </citation>
    <scope>IDENTIFICATION</scope>
</reference>
<sequence>STSADGINTILIKTLIHEISKPLTLIANQMINTGIFPDRLKLAKITPIFKKGDPHECGNYRPISILPTVSKVFEKIILSQL</sequence>
<gene>
    <name evidence="2" type="ORF">CAPTEDRAFT_41002</name>
    <name evidence="3" type="ORF">CAPTEDRAFT_41692</name>
    <name evidence="1" type="ORF">CAPTEDRAFT_50387</name>
</gene>
<dbReference type="STRING" id="283909.R7U193"/>
<dbReference type="AlphaFoldDB" id="R7U193"/>
<dbReference type="PANTHER" id="PTHR19446">
    <property type="entry name" value="REVERSE TRANSCRIPTASES"/>
    <property type="match status" value="1"/>
</dbReference>
<dbReference type="EMBL" id="KB308560">
    <property type="protein sequence ID" value="ELT97411.1"/>
    <property type="molecule type" value="Genomic_DNA"/>
</dbReference>
<accession>R7U193</accession>
<feature type="non-terminal residue" evidence="2">
    <location>
        <position position="81"/>
    </location>
</feature>
<dbReference type="EnsemblMetazoa" id="CapteT41692">
    <property type="protein sequence ID" value="CapteP41692"/>
    <property type="gene ID" value="CapteG41692"/>
</dbReference>
<feature type="non-terminal residue" evidence="2">
    <location>
        <position position="1"/>
    </location>
</feature>
<evidence type="ECO:0000313" key="2">
    <source>
        <dbReference type="EMBL" id="ELT97411.1"/>
    </source>
</evidence>
<reference evidence="5" key="1">
    <citation type="submission" date="2012-12" db="EMBL/GenBank/DDBJ databases">
        <authorList>
            <person name="Hellsten U."/>
            <person name="Grimwood J."/>
            <person name="Chapman J.A."/>
            <person name="Shapiro H."/>
            <person name="Aerts A."/>
            <person name="Otillar R.P."/>
            <person name="Terry A.Y."/>
            <person name="Boore J.L."/>
            <person name="Simakov O."/>
            <person name="Marletaz F."/>
            <person name="Cho S.-J."/>
            <person name="Edsinger-Gonzales E."/>
            <person name="Havlak P."/>
            <person name="Kuo D.-H."/>
            <person name="Larsson T."/>
            <person name="Lv J."/>
            <person name="Arendt D."/>
            <person name="Savage R."/>
            <person name="Osoegawa K."/>
            <person name="de Jong P."/>
            <person name="Lindberg D.R."/>
            <person name="Seaver E.C."/>
            <person name="Weisblat D.A."/>
            <person name="Putnam N.H."/>
            <person name="Grigoriev I.V."/>
            <person name="Rokhsar D.S."/>
        </authorList>
    </citation>
    <scope>NUCLEOTIDE SEQUENCE</scope>
    <source>
        <strain evidence="5">I ESC-2004</strain>
    </source>
</reference>
<protein>
    <recommendedName>
        <fullName evidence="6">Reverse transcriptase domain-containing protein</fullName>
    </recommendedName>
</protein>
<dbReference type="EnsemblMetazoa" id="CapteT41002">
    <property type="protein sequence ID" value="CapteP41002"/>
    <property type="gene ID" value="CapteG41002"/>
</dbReference>
<evidence type="ECO:0000313" key="3">
    <source>
        <dbReference type="EMBL" id="ELU13984.1"/>
    </source>
</evidence>
<dbReference type="OrthoDB" id="6243574at2759"/>
<dbReference type="EMBL" id="KB294878">
    <property type="protein sequence ID" value="ELU13984.1"/>
    <property type="molecule type" value="Genomic_DNA"/>
</dbReference>
<evidence type="ECO:0008006" key="6">
    <source>
        <dbReference type="Google" id="ProtNLM"/>
    </source>
</evidence>
<organism evidence="2">
    <name type="scientific">Capitella teleta</name>
    <name type="common">Polychaete worm</name>
    <dbReference type="NCBI Taxonomy" id="283909"/>
    <lineage>
        <taxon>Eukaryota</taxon>
        <taxon>Metazoa</taxon>
        <taxon>Spiralia</taxon>
        <taxon>Lophotrochozoa</taxon>
        <taxon>Annelida</taxon>
        <taxon>Polychaeta</taxon>
        <taxon>Sedentaria</taxon>
        <taxon>Scolecida</taxon>
        <taxon>Capitellidae</taxon>
        <taxon>Capitella</taxon>
    </lineage>
</organism>
<proteinExistence type="predicted"/>
<dbReference type="HOGENOM" id="CLU_118269_2_1_1"/>
<reference evidence="2 5" key="2">
    <citation type="journal article" date="2013" name="Nature">
        <title>Insights into bilaterian evolution from three spiralian genomes.</title>
        <authorList>
            <person name="Simakov O."/>
            <person name="Marletaz F."/>
            <person name="Cho S.J."/>
            <person name="Edsinger-Gonzales E."/>
            <person name="Havlak P."/>
            <person name="Hellsten U."/>
            <person name="Kuo D.H."/>
            <person name="Larsson T."/>
            <person name="Lv J."/>
            <person name="Arendt D."/>
            <person name="Savage R."/>
            <person name="Osoegawa K."/>
            <person name="de Jong P."/>
            <person name="Grimwood J."/>
            <person name="Chapman J.A."/>
            <person name="Shapiro H."/>
            <person name="Aerts A."/>
            <person name="Otillar R.P."/>
            <person name="Terry A.Y."/>
            <person name="Boore J.L."/>
            <person name="Grigoriev I.V."/>
            <person name="Lindberg D.R."/>
            <person name="Seaver E.C."/>
            <person name="Weisblat D.A."/>
            <person name="Putnam N.H."/>
            <person name="Rokhsar D.S."/>
        </authorList>
    </citation>
    <scope>NUCLEOTIDE SEQUENCE</scope>
    <source>
        <strain evidence="2 5">I ESC-2004</strain>
    </source>
</reference>
<dbReference type="EnsemblMetazoa" id="CapteT50387">
    <property type="protein sequence ID" value="CapteP50387"/>
    <property type="gene ID" value="CapteG50387"/>
</dbReference>
<dbReference type="EMBL" id="AMQN01010889">
    <property type="status" value="NOT_ANNOTATED_CDS"/>
    <property type="molecule type" value="Genomic_DNA"/>
</dbReference>
<dbReference type="Proteomes" id="UP000014760">
    <property type="component" value="Unassembled WGS sequence"/>
</dbReference>
<evidence type="ECO:0000313" key="1">
    <source>
        <dbReference type="EMBL" id="ELT93648.1"/>
    </source>
</evidence>
<keyword evidence="5" id="KW-1185">Reference proteome</keyword>